<feature type="compositionally biased region" description="Basic and acidic residues" evidence="1">
    <location>
        <begin position="102"/>
        <end position="118"/>
    </location>
</feature>
<proteinExistence type="predicted"/>
<comment type="caution">
    <text evidence="2">The sequence shown here is derived from an EMBL/GenBank/DDBJ whole genome shotgun (WGS) entry which is preliminary data.</text>
</comment>
<dbReference type="EMBL" id="JBIMPM010000027">
    <property type="protein sequence ID" value="MFH5253768.1"/>
    <property type="molecule type" value="Genomic_DNA"/>
</dbReference>
<dbReference type="Proteomes" id="UP001609186">
    <property type="component" value="Unassembled WGS sequence"/>
</dbReference>
<evidence type="ECO:0000313" key="3">
    <source>
        <dbReference type="Proteomes" id="UP001609186"/>
    </source>
</evidence>
<accession>A0ABW7L7K2</accession>
<sequence>MQLIQIFYRADKYFAQADSNDVFSEIDNRQAGRSCAFATKNTRKPRGATRIDASCFLSKTAIFDNRKGGIARMAAPWLAGFEICSYNSARTDSGSRGHSRREHGNPSRPDRLGDPDDERRAIRRTVACRAGPPVPESMRACDATDASPQSGLRRFLRTGQATRGNAANRLFTTGARCLHRSPH</sequence>
<dbReference type="RefSeq" id="WP_395130154.1">
    <property type="nucleotide sequence ID" value="NZ_JBIMPM010000027.1"/>
</dbReference>
<gene>
    <name evidence="2" type="ORF">ACGTRS_21315</name>
</gene>
<protein>
    <submittedName>
        <fullName evidence="2">Uncharacterized protein</fullName>
    </submittedName>
</protein>
<feature type="region of interest" description="Disordered" evidence="1">
    <location>
        <begin position="129"/>
        <end position="148"/>
    </location>
</feature>
<name>A0ABW7L7K2_9BURK</name>
<feature type="region of interest" description="Disordered" evidence="1">
    <location>
        <begin position="90"/>
        <end position="118"/>
    </location>
</feature>
<organism evidence="2 3">
    <name type="scientific">Burkholderia semiarida</name>
    <dbReference type="NCBI Taxonomy" id="2843303"/>
    <lineage>
        <taxon>Bacteria</taxon>
        <taxon>Pseudomonadati</taxon>
        <taxon>Pseudomonadota</taxon>
        <taxon>Betaproteobacteria</taxon>
        <taxon>Burkholderiales</taxon>
        <taxon>Burkholderiaceae</taxon>
        <taxon>Burkholderia</taxon>
        <taxon>Burkholderia cepacia complex</taxon>
    </lineage>
</organism>
<keyword evidence="3" id="KW-1185">Reference proteome</keyword>
<reference evidence="2 3" key="1">
    <citation type="submission" date="2024-10" db="EMBL/GenBank/DDBJ databases">
        <title>Burkholderia semiarida in Mexico.</title>
        <authorList>
            <person name="Estrada P."/>
        </authorList>
    </citation>
    <scope>NUCLEOTIDE SEQUENCE [LARGE SCALE GENOMIC DNA]</scope>
    <source>
        <strain evidence="2 3">CLM7-1</strain>
    </source>
</reference>
<evidence type="ECO:0000256" key="1">
    <source>
        <dbReference type="SAM" id="MobiDB-lite"/>
    </source>
</evidence>
<evidence type="ECO:0000313" key="2">
    <source>
        <dbReference type="EMBL" id="MFH5253768.1"/>
    </source>
</evidence>